<comment type="caution">
    <text evidence="6">The sequence shown here is derived from an EMBL/GenBank/DDBJ whole genome shotgun (WGS) entry which is preliminary data.</text>
</comment>
<evidence type="ECO:0000256" key="2">
    <source>
        <dbReference type="ARBA" id="ARBA00022692"/>
    </source>
</evidence>
<organism evidence="6 7">
    <name type="scientific">Aerophobetes bacterium</name>
    <dbReference type="NCBI Taxonomy" id="2030807"/>
    <lineage>
        <taxon>Bacteria</taxon>
        <taxon>Candidatus Aerophobota</taxon>
    </lineage>
</organism>
<feature type="transmembrane region" description="Helical" evidence="5">
    <location>
        <begin position="41"/>
        <end position="67"/>
    </location>
</feature>
<sequence>PIIFVSVLTKQRIFKAIETAVTVFQSRKKTDPNAIYSKPSIWVLSCMSTGISFISSLVGIGGGLFTVPSLMAFKMRIQNAIATSASVSFFVSIFATTWYVLFGFSEEGSKSSLGFINLPAFIAIAIFSVCFAPLGVKVAHLINTKILKKIFGALVILIGIYMIIG</sequence>
<keyword evidence="3 5" id="KW-1133">Transmembrane helix</keyword>
<keyword evidence="4 5" id="KW-0472">Membrane</keyword>
<proteinExistence type="inferred from homology"/>
<name>A0A2A4YA13_UNCAE</name>
<dbReference type="EMBL" id="NVUU01000130">
    <property type="protein sequence ID" value="PCI91564.1"/>
    <property type="molecule type" value="Genomic_DNA"/>
</dbReference>
<evidence type="ECO:0000256" key="5">
    <source>
        <dbReference type="RuleBase" id="RU363041"/>
    </source>
</evidence>
<feature type="transmembrane region" description="Helical" evidence="5">
    <location>
        <begin position="146"/>
        <end position="164"/>
    </location>
</feature>
<evidence type="ECO:0000256" key="4">
    <source>
        <dbReference type="ARBA" id="ARBA00023136"/>
    </source>
</evidence>
<dbReference type="PANTHER" id="PTHR43483">
    <property type="entry name" value="MEMBRANE TRANSPORTER PROTEIN HI_0806-RELATED"/>
    <property type="match status" value="1"/>
</dbReference>
<reference evidence="7" key="1">
    <citation type="submission" date="2017-08" db="EMBL/GenBank/DDBJ databases">
        <title>A dynamic microbial community with high functional redundancy inhabits the cold, oxic subseafloor aquifer.</title>
        <authorList>
            <person name="Tully B.J."/>
            <person name="Wheat C.G."/>
            <person name="Glazer B.T."/>
            <person name="Huber J.A."/>
        </authorList>
    </citation>
    <scope>NUCLEOTIDE SEQUENCE [LARGE SCALE GENOMIC DNA]</scope>
</reference>
<keyword evidence="5" id="KW-1003">Cell membrane</keyword>
<accession>A0A2A4YA13</accession>
<dbReference type="AlphaFoldDB" id="A0A2A4YA13"/>
<protein>
    <recommendedName>
        <fullName evidence="5">Probable membrane transporter protein</fullName>
    </recommendedName>
</protein>
<dbReference type="Proteomes" id="UP000217838">
    <property type="component" value="Unassembled WGS sequence"/>
</dbReference>
<evidence type="ECO:0000256" key="1">
    <source>
        <dbReference type="ARBA" id="ARBA00004141"/>
    </source>
</evidence>
<dbReference type="PANTHER" id="PTHR43483:SF3">
    <property type="entry name" value="MEMBRANE TRANSPORTER PROTEIN HI_0806-RELATED"/>
    <property type="match status" value="1"/>
</dbReference>
<feature type="non-terminal residue" evidence="6">
    <location>
        <position position="1"/>
    </location>
</feature>
<evidence type="ECO:0000313" key="7">
    <source>
        <dbReference type="Proteomes" id="UP000217838"/>
    </source>
</evidence>
<evidence type="ECO:0000256" key="3">
    <source>
        <dbReference type="ARBA" id="ARBA00022989"/>
    </source>
</evidence>
<evidence type="ECO:0000313" key="6">
    <source>
        <dbReference type="EMBL" id="PCI91564.1"/>
    </source>
</evidence>
<dbReference type="GO" id="GO:0005886">
    <property type="term" value="C:plasma membrane"/>
    <property type="evidence" value="ECO:0007669"/>
    <property type="project" value="UniProtKB-SubCell"/>
</dbReference>
<feature type="transmembrane region" description="Helical" evidence="5">
    <location>
        <begin position="113"/>
        <end position="134"/>
    </location>
</feature>
<comment type="similarity">
    <text evidence="5">Belongs to the 4-toluene sulfonate uptake permease (TSUP) (TC 2.A.102) family.</text>
</comment>
<dbReference type="InterPro" id="IPR002781">
    <property type="entry name" value="TM_pro_TauE-like"/>
</dbReference>
<comment type="subcellular location">
    <subcellularLocation>
        <location evidence="5">Cell membrane</location>
        <topology evidence="5">Multi-pass membrane protein</topology>
    </subcellularLocation>
    <subcellularLocation>
        <location evidence="1">Membrane</location>
        <topology evidence="1">Multi-pass membrane protein</topology>
    </subcellularLocation>
</comment>
<dbReference type="Pfam" id="PF01925">
    <property type="entry name" value="TauE"/>
    <property type="match status" value="1"/>
</dbReference>
<feature type="transmembrane region" description="Helical" evidence="5">
    <location>
        <begin position="79"/>
        <end position="101"/>
    </location>
</feature>
<keyword evidence="2 5" id="KW-0812">Transmembrane</keyword>
<gene>
    <name evidence="6" type="ORF">COB11_08320</name>
</gene>